<gene>
    <name evidence="1" type="ORF">E2C01_062097</name>
</gene>
<reference evidence="1 2" key="1">
    <citation type="submission" date="2019-05" db="EMBL/GenBank/DDBJ databases">
        <title>Another draft genome of Portunus trituberculatus and its Hox gene families provides insights of decapod evolution.</title>
        <authorList>
            <person name="Jeong J.-H."/>
            <person name="Song I."/>
            <person name="Kim S."/>
            <person name="Choi T."/>
            <person name="Kim D."/>
            <person name="Ryu S."/>
            <person name="Kim W."/>
        </authorList>
    </citation>
    <scope>NUCLEOTIDE SEQUENCE [LARGE SCALE GENOMIC DNA]</scope>
    <source>
        <tissue evidence="1">Muscle</tissue>
    </source>
</reference>
<accession>A0A5B7H5J9</accession>
<dbReference type="EMBL" id="VSRR010026966">
    <property type="protein sequence ID" value="MPC67911.1"/>
    <property type="molecule type" value="Genomic_DNA"/>
</dbReference>
<organism evidence="1 2">
    <name type="scientific">Portunus trituberculatus</name>
    <name type="common">Swimming crab</name>
    <name type="synonym">Neptunus trituberculatus</name>
    <dbReference type="NCBI Taxonomy" id="210409"/>
    <lineage>
        <taxon>Eukaryota</taxon>
        <taxon>Metazoa</taxon>
        <taxon>Ecdysozoa</taxon>
        <taxon>Arthropoda</taxon>
        <taxon>Crustacea</taxon>
        <taxon>Multicrustacea</taxon>
        <taxon>Malacostraca</taxon>
        <taxon>Eumalacostraca</taxon>
        <taxon>Eucarida</taxon>
        <taxon>Decapoda</taxon>
        <taxon>Pleocyemata</taxon>
        <taxon>Brachyura</taxon>
        <taxon>Eubrachyura</taxon>
        <taxon>Portunoidea</taxon>
        <taxon>Portunidae</taxon>
        <taxon>Portuninae</taxon>
        <taxon>Portunus</taxon>
    </lineage>
</organism>
<keyword evidence="2" id="KW-1185">Reference proteome</keyword>
<evidence type="ECO:0000313" key="2">
    <source>
        <dbReference type="Proteomes" id="UP000324222"/>
    </source>
</evidence>
<proteinExistence type="predicted"/>
<dbReference type="AlphaFoldDB" id="A0A5B7H5J9"/>
<sequence>MYVPVSQPFSFGGNVSGIQKDTTRRGVLIISPASLPKGNARIALFFIVLTEIYTIVST</sequence>
<name>A0A5B7H5J9_PORTR</name>
<protein>
    <submittedName>
        <fullName evidence="1">Uncharacterized protein</fullName>
    </submittedName>
</protein>
<dbReference type="Proteomes" id="UP000324222">
    <property type="component" value="Unassembled WGS sequence"/>
</dbReference>
<comment type="caution">
    <text evidence="1">The sequence shown here is derived from an EMBL/GenBank/DDBJ whole genome shotgun (WGS) entry which is preliminary data.</text>
</comment>
<evidence type="ECO:0000313" key="1">
    <source>
        <dbReference type="EMBL" id="MPC67911.1"/>
    </source>
</evidence>